<comment type="caution">
    <text evidence="2">The sequence shown here is derived from an EMBL/GenBank/DDBJ whole genome shotgun (WGS) entry which is preliminary data.</text>
</comment>
<proteinExistence type="predicted"/>
<reference evidence="2 3" key="1">
    <citation type="journal article" date="2017" name="N. Engl. J. Med.">
        <title>Transmission of Extensively Drug-Resistant Tuberculosis in South Africa.</title>
        <authorList>
            <person name="Shah N.S."/>
            <person name="Auld S.C."/>
            <person name="Brust J.C."/>
            <person name="Mathema B."/>
            <person name="Ismail N."/>
            <person name="Moodley P."/>
            <person name="Mlisana K."/>
            <person name="Allana S."/>
            <person name="Campbell A."/>
            <person name="Mthiyane T."/>
            <person name="Morris N."/>
            <person name="Mpangase P."/>
            <person name="van der Meulen H."/>
            <person name="Omar S.V."/>
            <person name="Brown T.S."/>
            <person name="Narechania A."/>
            <person name="Shaskina E."/>
            <person name="Kapwata T."/>
            <person name="Kreiswirth B."/>
            <person name="Gandhi N.R."/>
        </authorList>
    </citation>
    <scope>NUCLEOTIDE SEQUENCE [LARGE SCALE GENOMIC DNA]</scope>
    <source>
        <strain evidence="2 3">32301_S10</strain>
    </source>
</reference>
<evidence type="ECO:0000313" key="2">
    <source>
        <dbReference type="EMBL" id="REQ47963.1"/>
    </source>
</evidence>
<accession>A0AB73YNF5</accession>
<dbReference type="Proteomes" id="UP000256381">
    <property type="component" value="Unassembled WGS sequence"/>
</dbReference>
<evidence type="ECO:0000256" key="1">
    <source>
        <dbReference type="SAM" id="MobiDB-lite"/>
    </source>
</evidence>
<dbReference type="EMBL" id="QTBD01000233">
    <property type="protein sequence ID" value="REQ47963.1"/>
    <property type="molecule type" value="Genomic_DNA"/>
</dbReference>
<gene>
    <name evidence="2" type="ORF">DSJ38_20980</name>
</gene>
<name>A0AB73YNF5_MYCTX</name>
<protein>
    <submittedName>
        <fullName evidence="2">Uncharacterized protein</fullName>
    </submittedName>
</protein>
<dbReference type="AlphaFoldDB" id="A0AB73YNF5"/>
<organism evidence="2 3">
    <name type="scientific">Mycobacterium tuberculosis</name>
    <dbReference type="NCBI Taxonomy" id="1773"/>
    <lineage>
        <taxon>Bacteria</taxon>
        <taxon>Bacillati</taxon>
        <taxon>Actinomycetota</taxon>
        <taxon>Actinomycetes</taxon>
        <taxon>Mycobacteriales</taxon>
        <taxon>Mycobacteriaceae</taxon>
        <taxon>Mycobacterium</taxon>
        <taxon>Mycobacterium tuberculosis complex</taxon>
    </lineage>
</organism>
<feature type="region of interest" description="Disordered" evidence="1">
    <location>
        <begin position="1"/>
        <end position="32"/>
    </location>
</feature>
<sequence length="60" mass="6504">MSARSTQPRRSCRPARAPEPAWGPGHEPPETARLIGFHGEATAAEMDNVDRLPGLTAIRL</sequence>
<evidence type="ECO:0000313" key="3">
    <source>
        <dbReference type="Proteomes" id="UP000256381"/>
    </source>
</evidence>